<protein>
    <submittedName>
        <fullName evidence="4">Glyoxylate/hydroxypyruvate reductase A</fullName>
        <ecNumber evidence="5">1.1.1.79</ecNumber>
        <ecNumber evidence="5">1.1.1.81</ecNumber>
    </submittedName>
</protein>
<dbReference type="CDD" id="cd12164">
    <property type="entry name" value="GDH_like_2"/>
    <property type="match status" value="1"/>
</dbReference>
<evidence type="ECO:0000313" key="4">
    <source>
        <dbReference type="EMBL" id="GLK55716.1"/>
    </source>
</evidence>
<name>A0A9W6IV71_9HYPH</name>
<evidence type="ECO:0000313" key="7">
    <source>
        <dbReference type="Proteomes" id="UP001143400"/>
    </source>
</evidence>
<dbReference type="EMBL" id="BSFF01000002">
    <property type="protein sequence ID" value="GLK55716.1"/>
    <property type="molecule type" value="Genomic_DNA"/>
</dbReference>
<dbReference type="EMBL" id="JAFBCY010000001">
    <property type="protein sequence ID" value="MBM7850423.1"/>
    <property type="molecule type" value="Genomic_DNA"/>
</dbReference>
<comment type="caution">
    <text evidence="4">The sequence shown here is derived from an EMBL/GenBank/DDBJ whole genome shotgun (WGS) entry which is preliminary data.</text>
</comment>
<keyword evidence="2" id="KW-0520">NAD</keyword>
<evidence type="ECO:0000313" key="6">
    <source>
        <dbReference type="Proteomes" id="UP000758856"/>
    </source>
</evidence>
<keyword evidence="1 5" id="KW-0560">Oxidoreductase</keyword>
<dbReference type="PANTHER" id="PTHR43333:SF1">
    <property type="entry name" value="D-ISOMER SPECIFIC 2-HYDROXYACID DEHYDROGENASE NAD-BINDING DOMAIN-CONTAINING PROTEIN"/>
    <property type="match status" value="1"/>
</dbReference>
<dbReference type="GO" id="GO:0030267">
    <property type="term" value="F:glyoxylate reductase (NADPH) activity"/>
    <property type="evidence" value="ECO:0007669"/>
    <property type="project" value="UniProtKB-EC"/>
</dbReference>
<dbReference type="Proteomes" id="UP001143400">
    <property type="component" value="Unassembled WGS sequence"/>
</dbReference>
<proteinExistence type="predicted"/>
<dbReference type="SUPFAM" id="SSF51735">
    <property type="entry name" value="NAD(P)-binding Rossmann-fold domains"/>
    <property type="match status" value="1"/>
</dbReference>
<reference evidence="4" key="1">
    <citation type="journal article" date="2014" name="Int. J. Syst. Evol. Microbiol.">
        <title>Complete genome sequence of Corynebacterium casei LMG S-19264T (=DSM 44701T), isolated from a smear-ripened cheese.</title>
        <authorList>
            <consortium name="US DOE Joint Genome Institute (JGI-PGF)"/>
            <person name="Walter F."/>
            <person name="Albersmeier A."/>
            <person name="Kalinowski J."/>
            <person name="Ruckert C."/>
        </authorList>
    </citation>
    <scope>NUCLEOTIDE SEQUENCE</scope>
    <source>
        <strain evidence="4">VKM B-1606</strain>
    </source>
</reference>
<dbReference type="GO" id="GO:0051287">
    <property type="term" value="F:NAD binding"/>
    <property type="evidence" value="ECO:0007669"/>
    <property type="project" value="InterPro"/>
</dbReference>
<reference evidence="5 6" key="2">
    <citation type="submission" date="2021-01" db="EMBL/GenBank/DDBJ databases">
        <title>Genomic Encyclopedia of Type Strains, Phase IV (KMG-IV): sequencing the most valuable type-strain genomes for metagenomic binning, comparative biology and taxonomic classification.</title>
        <authorList>
            <person name="Goeker M."/>
        </authorList>
    </citation>
    <scope>NUCLEOTIDE SEQUENCE [LARGE SCALE GENOMIC DNA]</scope>
    <source>
        <strain evidence="5 6">DSM 6130</strain>
    </source>
</reference>
<dbReference type="EC" id="1.1.1.81" evidence="5"/>
<organism evidence="4 7">
    <name type="scientific">Methylopila capsulata</name>
    <dbReference type="NCBI Taxonomy" id="61654"/>
    <lineage>
        <taxon>Bacteria</taxon>
        <taxon>Pseudomonadati</taxon>
        <taxon>Pseudomonadota</taxon>
        <taxon>Alphaproteobacteria</taxon>
        <taxon>Hyphomicrobiales</taxon>
        <taxon>Methylopilaceae</taxon>
        <taxon>Methylopila</taxon>
    </lineage>
</organism>
<dbReference type="Pfam" id="PF02826">
    <property type="entry name" value="2-Hacid_dh_C"/>
    <property type="match status" value="1"/>
</dbReference>
<evidence type="ECO:0000259" key="3">
    <source>
        <dbReference type="Pfam" id="PF02826"/>
    </source>
</evidence>
<gene>
    <name evidence="4" type="ORF">GCM10008170_17350</name>
    <name evidence="5" type="ORF">JOD31_000635</name>
</gene>
<dbReference type="InterPro" id="IPR006140">
    <property type="entry name" value="D-isomer_DH_NAD-bd"/>
</dbReference>
<evidence type="ECO:0000313" key="5">
    <source>
        <dbReference type="EMBL" id="MBM7850423.1"/>
    </source>
</evidence>
<sequence length="314" mass="34028">MSRTDSDTLVFHSAVDVFEPWRAALATALPNLDVRRADDVADPASVRYALVWNPPQGFFARFPNLALVINLGAGVDALTARDDLPDAPVTRLSDPLMARMMAGYVLFAVLRHARDIPVFERAQREGRWAYVHPRAAEEIRVGVMGLGELGAAAAKEIARQGFDVRGWSRSPKTIEGVACSAGMAALSAFLGGCEILVVMLPLTPETRGLLSAERLALLPEGAKFVNVSRGPVVDEAALVDALTRRSISDATLDVFETEPLPETSPLWRLDNVLITPHLASIALPTSAATQIAENVRRIRSGQPPLHAVDRRRGY</sequence>
<dbReference type="EC" id="1.1.1.79" evidence="5"/>
<reference evidence="4" key="3">
    <citation type="submission" date="2023-01" db="EMBL/GenBank/DDBJ databases">
        <authorList>
            <person name="Sun Q."/>
            <person name="Evtushenko L."/>
        </authorList>
    </citation>
    <scope>NUCLEOTIDE SEQUENCE</scope>
    <source>
        <strain evidence="4">VKM B-1606</strain>
    </source>
</reference>
<accession>A0A9W6IV71</accession>
<dbReference type="Proteomes" id="UP000758856">
    <property type="component" value="Unassembled WGS sequence"/>
</dbReference>
<dbReference type="AlphaFoldDB" id="A0A9W6IV71"/>
<dbReference type="GO" id="GO:0016618">
    <property type="term" value="F:hydroxypyruvate reductase [NAD(P)H] activity"/>
    <property type="evidence" value="ECO:0007669"/>
    <property type="project" value="UniProtKB-EC"/>
</dbReference>
<evidence type="ECO:0000256" key="1">
    <source>
        <dbReference type="ARBA" id="ARBA00023002"/>
    </source>
</evidence>
<dbReference type="RefSeq" id="WP_204948850.1">
    <property type="nucleotide sequence ID" value="NZ_BSFF01000002.1"/>
</dbReference>
<dbReference type="InterPro" id="IPR036291">
    <property type="entry name" value="NAD(P)-bd_dom_sf"/>
</dbReference>
<dbReference type="Gene3D" id="3.40.50.720">
    <property type="entry name" value="NAD(P)-binding Rossmann-like Domain"/>
    <property type="match status" value="2"/>
</dbReference>
<evidence type="ECO:0000256" key="2">
    <source>
        <dbReference type="ARBA" id="ARBA00023027"/>
    </source>
</evidence>
<feature type="domain" description="D-isomer specific 2-hydroxyacid dehydrogenase NAD-binding" evidence="3">
    <location>
        <begin position="108"/>
        <end position="279"/>
    </location>
</feature>
<dbReference type="PANTHER" id="PTHR43333">
    <property type="entry name" value="2-HACID_DH_C DOMAIN-CONTAINING PROTEIN"/>
    <property type="match status" value="1"/>
</dbReference>
<keyword evidence="6" id="KW-1185">Reference proteome</keyword>